<evidence type="ECO:0000256" key="1">
    <source>
        <dbReference type="SAM" id="MobiDB-lite"/>
    </source>
</evidence>
<dbReference type="RefSeq" id="WP_317835521.1">
    <property type="nucleotide sequence ID" value="NZ_CP136920.1"/>
</dbReference>
<dbReference type="GO" id="GO:0005737">
    <property type="term" value="C:cytoplasm"/>
    <property type="evidence" value="ECO:0007669"/>
    <property type="project" value="TreeGrafter"/>
</dbReference>
<feature type="domain" description="Pyruvate carboxyltransferase" evidence="2">
    <location>
        <begin position="7"/>
        <end position="267"/>
    </location>
</feature>
<protein>
    <submittedName>
        <fullName evidence="3">Pyruvate carboxylase subunit B</fullName>
        <ecNumber evidence="3">6.4.1.1</ecNumber>
    </submittedName>
</protein>
<dbReference type="PROSITE" id="PS50991">
    <property type="entry name" value="PYR_CT"/>
    <property type="match status" value="1"/>
</dbReference>
<dbReference type="PANTHER" id="PTHR43778:SF2">
    <property type="entry name" value="PYRUVATE CARBOXYLASE, MITOCHONDRIAL"/>
    <property type="match status" value="1"/>
</dbReference>
<evidence type="ECO:0000259" key="2">
    <source>
        <dbReference type="PROSITE" id="PS50991"/>
    </source>
</evidence>
<sequence length="511" mass="55983">MSKSRPVIFNNNVLRDGHQSLAATRMRTEQMLPVCEDLDNCGFGALETWGGATIDSGLRFLGEFPFDRLDALKKACPKTDHMMLLRGQNIVQYAHFPDDVVEAFIKASVKHGMNIFRIFDALNDPRNMEVAIQATKKAGGKAHGTICYTSSPVHTIDKFIELGTRLEAIGADAIVIKDMAGLIPPYRAKFIVEGLKAKVNIPVWIHTHETAGLGAATYLAAIDAGVDAIDLGVAPFANGTGQPDTTRMLAMMENHPRKPDWSDENVERMKRVRAHLEGVYQELSDFTSHKNEVVDSDALLYQVPGGMLSNFRTQLKEQKMEDKFDDVFREIPVVRKALGWIPLVTPTSQIVGMQAFLNVKFGRWKQISPQAADIALGYYGVTPADVDKEVQGLAAKQAGKDPITCRPVEAPGAEHKHMDDLRKELSNKGLPSDDEHCVIYAMFAPQLEKYYADKNKPSEAPAPKPVAVSTPAPVAASTTSQPATASSPGKVTRLGVSINGKRHEVTVEEVS</sequence>
<dbReference type="SUPFAM" id="SSF51569">
    <property type="entry name" value="Aldolase"/>
    <property type="match status" value="1"/>
</dbReference>
<feature type="region of interest" description="Disordered" evidence="1">
    <location>
        <begin position="454"/>
        <end position="497"/>
    </location>
</feature>
<name>A0AAQ3LCQ9_9BACT</name>
<proteinExistence type="predicted"/>
<dbReference type="EC" id="6.4.1.1" evidence="3"/>
<evidence type="ECO:0000313" key="3">
    <source>
        <dbReference type="EMBL" id="WOO42987.1"/>
    </source>
</evidence>
<dbReference type="EMBL" id="CP136920">
    <property type="protein sequence ID" value="WOO42987.1"/>
    <property type="molecule type" value="Genomic_DNA"/>
</dbReference>
<keyword evidence="3" id="KW-0670">Pyruvate</keyword>
<dbReference type="Gene3D" id="3.20.20.70">
    <property type="entry name" value="Aldolase class I"/>
    <property type="match status" value="1"/>
</dbReference>
<dbReference type="InterPro" id="IPR003379">
    <property type="entry name" value="Carboxylase_cons_dom"/>
</dbReference>
<dbReference type="SUPFAM" id="SSF89000">
    <property type="entry name" value="post-HMGL domain-like"/>
    <property type="match status" value="1"/>
</dbReference>
<organism evidence="3 4">
    <name type="scientific">Rubellicoccus peritrichatus</name>
    <dbReference type="NCBI Taxonomy" id="3080537"/>
    <lineage>
        <taxon>Bacteria</taxon>
        <taxon>Pseudomonadati</taxon>
        <taxon>Verrucomicrobiota</taxon>
        <taxon>Opitutia</taxon>
        <taxon>Puniceicoccales</taxon>
        <taxon>Cerasicoccaceae</taxon>
        <taxon>Rubellicoccus</taxon>
    </lineage>
</organism>
<gene>
    <name evidence="3" type="ORF">RZN69_07770</name>
</gene>
<keyword evidence="3" id="KW-0436">Ligase</keyword>
<dbReference type="NCBIfam" id="NF006761">
    <property type="entry name" value="PRK09282.1"/>
    <property type="match status" value="1"/>
</dbReference>
<dbReference type="KEGG" id="puo:RZN69_07770"/>
<dbReference type="AlphaFoldDB" id="A0AAQ3LCQ9"/>
<dbReference type="InterPro" id="IPR000891">
    <property type="entry name" value="PYR_CT"/>
</dbReference>
<dbReference type="GO" id="GO:0006094">
    <property type="term" value="P:gluconeogenesis"/>
    <property type="evidence" value="ECO:0007669"/>
    <property type="project" value="TreeGrafter"/>
</dbReference>
<dbReference type="Pfam" id="PF02436">
    <property type="entry name" value="PYC_OADA"/>
    <property type="match status" value="1"/>
</dbReference>
<accession>A0AAQ3LCQ9</accession>
<keyword evidence="4" id="KW-1185">Reference proteome</keyword>
<feature type="compositionally biased region" description="Low complexity" evidence="1">
    <location>
        <begin position="465"/>
        <end position="488"/>
    </location>
</feature>
<dbReference type="InterPro" id="IPR055268">
    <property type="entry name" value="PCB-like"/>
</dbReference>
<dbReference type="Proteomes" id="UP001304300">
    <property type="component" value="Chromosome"/>
</dbReference>
<dbReference type="CDD" id="cd07937">
    <property type="entry name" value="DRE_TIM_PC_TC_5S"/>
    <property type="match status" value="1"/>
</dbReference>
<evidence type="ECO:0000313" key="4">
    <source>
        <dbReference type="Proteomes" id="UP001304300"/>
    </source>
</evidence>
<reference evidence="3 4" key="1">
    <citation type="submission" date="2023-10" db="EMBL/GenBank/DDBJ databases">
        <title>Rubellicoccus peritrichatus gen. nov., sp. nov., isolated from an algae of coral reef tank.</title>
        <authorList>
            <person name="Luo J."/>
        </authorList>
    </citation>
    <scope>NUCLEOTIDE SEQUENCE [LARGE SCALE GENOMIC DNA]</scope>
    <source>
        <strain evidence="3 4">CR14</strain>
    </source>
</reference>
<dbReference type="Pfam" id="PF00682">
    <property type="entry name" value="HMGL-like"/>
    <property type="match status" value="1"/>
</dbReference>
<dbReference type="InterPro" id="IPR013785">
    <property type="entry name" value="Aldolase_TIM"/>
</dbReference>
<dbReference type="PANTHER" id="PTHR43778">
    <property type="entry name" value="PYRUVATE CARBOXYLASE"/>
    <property type="match status" value="1"/>
</dbReference>
<dbReference type="GO" id="GO:0004736">
    <property type="term" value="F:pyruvate carboxylase activity"/>
    <property type="evidence" value="ECO:0007669"/>
    <property type="project" value="UniProtKB-EC"/>
</dbReference>